<keyword evidence="2" id="KW-1185">Reference proteome</keyword>
<dbReference type="EMBL" id="JACHMF010000001">
    <property type="protein sequence ID" value="MBB4693691.1"/>
    <property type="molecule type" value="Genomic_DNA"/>
</dbReference>
<sequence length="84" mass="9180">MTTGTSIIDLVDGFVATLREHGVQIEREAVEAEVAERLADIAERLGVGVPVVLRDYASVEWGRQMALAVVAQIRDDHLLDVAPR</sequence>
<organism evidence="1 2">
    <name type="scientific">Paractinoplanes abujensis</name>
    <dbReference type="NCBI Taxonomy" id="882441"/>
    <lineage>
        <taxon>Bacteria</taxon>
        <taxon>Bacillati</taxon>
        <taxon>Actinomycetota</taxon>
        <taxon>Actinomycetes</taxon>
        <taxon>Micromonosporales</taxon>
        <taxon>Micromonosporaceae</taxon>
        <taxon>Paractinoplanes</taxon>
    </lineage>
</organism>
<gene>
    <name evidence="1" type="ORF">BKA14_003839</name>
</gene>
<dbReference type="RefSeq" id="WP_184952280.1">
    <property type="nucleotide sequence ID" value="NZ_BOMC01000055.1"/>
</dbReference>
<comment type="caution">
    <text evidence="1">The sequence shown here is derived from an EMBL/GenBank/DDBJ whole genome shotgun (WGS) entry which is preliminary data.</text>
</comment>
<evidence type="ECO:0000313" key="1">
    <source>
        <dbReference type="EMBL" id="MBB4693691.1"/>
    </source>
</evidence>
<dbReference type="AlphaFoldDB" id="A0A7W7CS35"/>
<proteinExistence type="predicted"/>
<accession>A0A7W7CS35</accession>
<dbReference type="Proteomes" id="UP000542742">
    <property type="component" value="Unassembled WGS sequence"/>
</dbReference>
<name>A0A7W7CS35_9ACTN</name>
<protein>
    <submittedName>
        <fullName evidence="1">Uncharacterized protein</fullName>
    </submittedName>
</protein>
<reference evidence="1 2" key="1">
    <citation type="submission" date="2020-08" db="EMBL/GenBank/DDBJ databases">
        <title>Sequencing the genomes of 1000 actinobacteria strains.</title>
        <authorList>
            <person name="Klenk H.-P."/>
        </authorList>
    </citation>
    <scope>NUCLEOTIDE SEQUENCE [LARGE SCALE GENOMIC DNA]</scope>
    <source>
        <strain evidence="1 2">DSM 45518</strain>
    </source>
</reference>
<evidence type="ECO:0000313" key="2">
    <source>
        <dbReference type="Proteomes" id="UP000542742"/>
    </source>
</evidence>